<reference evidence="2" key="1">
    <citation type="submission" date="2020-05" db="EMBL/GenBank/DDBJ databases">
        <authorList>
            <person name="Chiriac C."/>
            <person name="Salcher M."/>
            <person name="Ghai R."/>
            <person name="Kavagutti S V."/>
        </authorList>
    </citation>
    <scope>NUCLEOTIDE SEQUENCE</scope>
</reference>
<evidence type="ECO:0000313" key="2">
    <source>
        <dbReference type="EMBL" id="CAB4175308.1"/>
    </source>
</evidence>
<proteinExistence type="predicted"/>
<accession>A0A6J5Q1J5</accession>
<dbReference type="InterPro" id="IPR032857">
    <property type="entry name" value="ALKBH4"/>
</dbReference>
<sequence length="156" mass="18475">MFNLDDHLWRDVISAEEELLLDRVIPDLTRKYSRKILRYGVSKYRNNLVSVEVPQYLLDLAHQLTRLGILKFRPKDYTINIYKPGDSIGYHIDLGDDDTLILNLLCPITFNLEKNKKIISFEFPNRSVLLLTGEYRTEWKHAIEPVKERRISIVFR</sequence>
<dbReference type="Gene3D" id="2.60.120.590">
    <property type="entry name" value="Alpha-ketoglutarate-dependent dioxygenase AlkB-like"/>
    <property type="match status" value="1"/>
</dbReference>
<gene>
    <name evidence="2" type="ORF">UFOVP972_141</name>
</gene>
<dbReference type="InterPro" id="IPR005123">
    <property type="entry name" value="Oxoglu/Fe-dep_dioxygenase_dom"/>
</dbReference>
<dbReference type="PANTHER" id="PTHR12463">
    <property type="entry name" value="OXYGENASE-RELATED"/>
    <property type="match status" value="1"/>
</dbReference>
<dbReference type="GO" id="GO:0070988">
    <property type="term" value="P:demethylation"/>
    <property type="evidence" value="ECO:0007669"/>
    <property type="project" value="InterPro"/>
</dbReference>
<dbReference type="PROSITE" id="PS51471">
    <property type="entry name" value="FE2OG_OXY"/>
    <property type="match status" value="1"/>
</dbReference>
<name>A0A6J5Q1J5_9CAUD</name>
<dbReference type="GO" id="GO:0016491">
    <property type="term" value="F:oxidoreductase activity"/>
    <property type="evidence" value="ECO:0007669"/>
    <property type="project" value="TreeGrafter"/>
</dbReference>
<organism evidence="2">
    <name type="scientific">uncultured Caudovirales phage</name>
    <dbReference type="NCBI Taxonomy" id="2100421"/>
    <lineage>
        <taxon>Viruses</taxon>
        <taxon>Duplodnaviria</taxon>
        <taxon>Heunggongvirae</taxon>
        <taxon>Uroviricota</taxon>
        <taxon>Caudoviricetes</taxon>
        <taxon>Peduoviridae</taxon>
        <taxon>Maltschvirus</taxon>
        <taxon>Maltschvirus maltsch</taxon>
    </lineage>
</organism>
<dbReference type="PANTHER" id="PTHR12463:SF1">
    <property type="entry name" value="2-OXOGLUTARATE AND FE-DEPENDENT OXYGENASE FAMILY PROTEIN"/>
    <property type="match status" value="1"/>
</dbReference>
<dbReference type="InterPro" id="IPR027450">
    <property type="entry name" value="AlkB-like"/>
</dbReference>
<dbReference type="GO" id="GO:0032451">
    <property type="term" value="F:demethylase activity"/>
    <property type="evidence" value="ECO:0007669"/>
    <property type="project" value="TreeGrafter"/>
</dbReference>
<dbReference type="InterPro" id="IPR037151">
    <property type="entry name" value="AlkB-like_sf"/>
</dbReference>
<dbReference type="SUPFAM" id="SSF51197">
    <property type="entry name" value="Clavaminate synthase-like"/>
    <property type="match status" value="1"/>
</dbReference>
<dbReference type="EMBL" id="LR796923">
    <property type="protein sequence ID" value="CAB4175308.1"/>
    <property type="molecule type" value="Genomic_DNA"/>
</dbReference>
<feature type="domain" description="Fe2OG dioxygenase" evidence="1">
    <location>
        <begin position="73"/>
        <end position="156"/>
    </location>
</feature>
<protein>
    <submittedName>
        <fullName evidence="2">AlkB Alkylated DNA repair protein</fullName>
    </submittedName>
</protein>
<evidence type="ECO:0000259" key="1">
    <source>
        <dbReference type="PROSITE" id="PS51471"/>
    </source>
</evidence>
<dbReference type="Pfam" id="PF13532">
    <property type="entry name" value="2OG-FeII_Oxy_2"/>
    <property type="match status" value="1"/>
</dbReference>